<sequence length="113" mass="12679">MWGAIGAYLANWFTSASESRQRIAEAKTTAIIKQDLSGMANRGVKDYLLLIVTSFPFVLAFVPEHAQTVTEGFEALKTVPEYYWYGLALVYADTFGLRQLLLDEIARRRGGIK</sequence>
<dbReference type="EMBL" id="AFWF01000092">
    <property type="protein sequence ID" value="EGU42982.1"/>
    <property type="molecule type" value="Genomic_DNA"/>
</dbReference>
<accession>F9S0Z9</accession>
<dbReference type="Proteomes" id="UP000004605">
    <property type="component" value="Unassembled WGS sequence"/>
</dbReference>
<reference evidence="1 2" key="1">
    <citation type="journal article" date="2012" name="Int. J. Syst. Evol. Microbiol.">
        <title>Vibrio caribbeanicus sp. nov., isolated from the marine sponge Scleritoderma cyanea.</title>
        <authorList>
            <person name="Hoffmann M."/>
            <person name="Monday S.R."/>
            <person name="Allard M.W."/>
            <person name="Strain E.A."/>
            <person name="Whittaker P."/>
            <person name="Naum M."/>
            <person name="McCarthy P.J."/>
            <person name="Lopez J.V."/>
            <person name="Fischer M."/>
            <person name="Brown E.W."/>
        </authorList>
    </citation>
    <scope>NUCLEOTIDE SEQUENCE [LARGE SCALE GENOMIC DNA]</scope>
    <source>
        <strain evidence="1 2">ATCC 700023</strain>
    </source>
</reference>
<comment type="caution">
    <text evidence="1">The sequence shown here is derived from an EMBL/GenBank/DDBJ whole genome shotgun (WGS) entry which is preliminary data.</text>
</comment>
<protein>
    <submittedName>
        <fullName evidence="1">Uncharacterized protein</fullName>
    </submittedName>
</protein>
<name>F9S0Z9_9VIBR</name>
<evidence type="ECO:0000313" key="2">
    <source>
        <dbReference type="Proteomes" id="UP000004605"/>
    </source>
</evidence>
<proteinExistence type="predicted"/>
<dbReference type="AlphaFoldDB" id="F9S0Z9"/>
<keyword evidence="2" id="KW-1185">Reference proteome</keyword>
<gene>
    <name evidence="1" type="ORF">VII00023_02989</name>
</gene>
<organism evidence="1 2">
    <name type="scientific">Vibrio ichthyoenteri ATCC 700023</name>
    <dbReference type="NCBI Taxonomy" id="870968"/>
    <lineage>
        <taxon>Bacteria</taxon>
        <taxon>Pseudomonadati</taxon>
        <taxon>Pseudomonadota</taxon>
        <taxon>Gammaproteobacteria</taxon>
        <taxon>Vibrionales</taxon>
        <taxon>Vibrionaceae</taxon>
        <taxon>Vibrio</taxon>
    </lineage>
</organism>
<evidence type="ECO:0000313" key="1">
    <source>
        <dbReference type="EMBL" id="EGU42982.1"/>
    </source>
</evidence>